<dbReference type="Proteomes" id="UP000190105">
    <property type="component" value="Unassembled WGS sequence"/>
</dbReference>
<evidence type="ECO:0000313" key="10">
    <source>
        <dbReference type="Proteomes" id="UP000190105"/>
    </source>
</evidence>
<evidence type="ECO:0000256" key="3">
    <source>
        <dbReference type="ARBA" id="ARBA00022801"/>
    </source>
</evidence>
<organism evidence="9 10">
    <name type="scientific">Caloramator quimbayensis</name>
    <dbReference type="NCBI Taxonomy" id="1147123"/>
    <lineage>
        <taxon>Bacteria</taxon>
        <taxon>Bacillati</taxon>
        <taxon>Bacillota</taxon>
        <taxon>Clostridia</taxon>
        <taxon>Eubacteriales</taxon>
        <taxon>Clostridiaceae</taxon>
        <taxon>Caloramator</taxon>
    </lineage>
</organism>
<dbReference type="PANTHER" id="PTHR11177">
    <property type="entry name" value="CHITINASE"/>
    <property type="match status" value="1"/>
</dbReference>
<keyword evidence="10" id="KW-1185">Reference proteome</keyword>
<evidence type="ECO:0000256" key="6">
    <source>
        <dbReference type="RuleBase" id="RU000489"/>
    </source>
</evidence>
<dbReference type="CDD" id="cd06548">
    <property type="entry name" value="GH18_chitinase"/>
    <property type="match status" value="1"/>
</dbReference>
<dbReference type="InterPro" id="IPR001223">
    <property type="entry name" value="Glyco_hydro18_cat"/>
</dbReference>
<dbReference type="InterPro" id="IPR029070">
    <property type="entry name" value="Chitinase_insertion_sf"/>
</dbReference>
<dbReference type="GO" id="GO:0005975">
    <property type="term" value="P:carbohydrate metabolic process"/>
    <property type="evidence" value="ECO:0007669"/>
    <property type="project" value="InterPro"/>
</dbReference>
<gene>
    <name evidence="9" type="ORF">SAMN05443428_101142</name>
</gene>
<proteinExistence type="inferred from homology"/>
<feature type="domain" description="GH18" evidence="8">
    <location>
        <begin position="3"/>
        <end position="342"/>
    </location>
</feature>
<dbReference type="InterPro" id="IPR050314">
    <property type="entry name" value="Glycosyl_Hydrlase_18"/>
</dbReference>
<keyword evidence="5 6" id="KW-0326">Glycosidase</keyword>
<dbReference type="Pfam" id="PF00704">
    <property type="entry name" value="Glyco_hydro_18"/>
    <property type="match status" value="1"/>
</dbReference>
<dbReference type="SUPFAM" id="SSF51445">
    <property type="entry name" value="(Trans)glycosidases"/>
    <property type="match status" value="1"/>
</dbReference>
<dbReference type="GO" id="GO:0008061">
    <property type="term" value="F:chitin binding"/>
    <property type="evidence" value="ECO:0007669"/>
    <property type="project" value="InterPro"/>
</dbReference>
<dbReference type="PROSITE" id="PS01095">
    <property type="entry name" value="GH18_1"/>
    <property type="match status" value="1"/>
</dbReference>
<dbReference type="SMART" id="SM00636">
    <property type="entry name" value="Glyco_18"/>
    <property type="match status" value="1"/>
</dbReference>
<dbReference type="PANTHER" id="PTHR11177:SF317">
    <property type="entry name" value="CHITINASE 12-RELATED"/>
    <property type="match status" value="1"/>
</dbReference>
<evidence type="ECO:0000313" key="9">
    <source>
        <dbReference type="EMBL" id="SKA76114.1"/>
    </source>
</evidence>
<dbReference type="EC" id="3.2.1.14" evidence="2"/>
<keyword evidence="4" id="KW-0146">Chitin degradation</keyword>
<evidence type="ECO:0000256" key="7">
    <source>
        <dbReference type="RuleBase" id="RU004453"/>
    </source>
</evidence>
<name>A0A1T4WFL2_9CLOT</name>
<dbReference type="InterPro" id="IPR017853">
    <property type="entry name" value="GH"/>
</dbReference>
<dbReference type="PROSITE" id="PS51910">
    <property type="entry name" value="GH18_2"/>
    <property type="match status" value="1"/>
</dbReference>
<evidence type="ECO:0000256" key="4">
    <source>
        <dbReference type="ARBA" id="ARBA00023024"/>
    </source>
</evidence>
<protein>
    <recommendedName>
        <fullName evidence="2">chitinase</fullName>
        <ecNumber evidence="2">3.2.1.14</ecNumber>
    </recommendedName>
</protein>
<dbReference type="Gene3D" id="3.10.50.10">
    <property type="match status" value="1"/>
</dbReference>
<keyword evidence="3 6" id="KW-0378">Hydrolase</keyword>
<dbReference type="AlphaFoldDB" id="A0A1T4WFL2"/>
<evidence type="ECO:0000256" key="1">
    <source>
        <dbReference type="ARBA" id="ARBA00000822"/>
    </source>
</evidence>
<sequence length="354" mass="40521">MALKIIAYLDDSKIWDEKDIKTEKLTHINYAFAHIKDGKVSADLKKIGILEKIKHKNPDIKILISIGGWGADGFSDAALNCESREIFSDSAVKFMKENGFDGIDLDWEYPCWDQAGIKAREEDKFNFTLMLKNLREKLDVAGKKDGRYYLLTIASGAIEEIIMDMEMPVIHKYLDFINVMTYDLRGSFTNITGHHANLLPLKGQKNSISAHNSIMKLKECKVPSEKIVIGAAFYGRMWKNVKSSGSGLNETAKTTGEYMYDYTVLLEDYINKNGYKRYWDDDAKACYLFNGENFISYEDEESIENKCRYVMDNNLGGIMFWEYSLDKSGTLLDKIYKIIDRKFEGENKDDAAVV</sequence>
<keyword evidence="4" id="KW-0119">Carbohydrate metabolism</keyword>
<dbReference type="InterPro" id="IPR011583">
    <property type="entry name" value="Chitinase_II/V-like_cat"/>
</dbReference>
<keyword evidence="4" id="KW-0624">Polysaccharide degradation</keyword>
<dbReference type="GO" id="GO:0008843">
    <property type="term" value="F:endochitinase activity"/>
    <property type="evidence" value="ECO:0007669"/>
    <property type="project" value="UniProtKB-EC"/>
</dbReference>
<dbReference type="OrthoDB" id="9812811at2"/>
<dbReference type="GO" id="GO:0006032">
    <property type="term" value="P:chitin catabolic process"/>
    <property type="evidence" value="ECO:0007669"/>
    <property type="project" value="UniProtKB-KW"/>
</dbReference>
<evidence type="ECO:0000256" key="2">
    <source>
        <dbReference type="ARBA" id="ARBA00012729"/>
    </source>
</evidence>
<evidence type="ECO:0000259" key="8">
    <source>
        <dbReference type="PROSITE" id="PS51910"/>
    </source>
</evidence>
<dbReference type="RefSeq" id="WP_078695176.1">
    <property type="nucleotide sequence ID" value="NZ_FUYH01000001.1"/>
</dbReference>
<reference evidence="10" key="1">
    <citation type="submission" date="2017-02" db="EMBL/GenBank/DDBJ databases">
        <authorList>
            <person name="Varghese N."/>
            <person name="Submissions S."/>
        </authorList>
    </citation>
    <scope>NUCLEOTIDE SEQUENCE [LARGE SCALE GENOMIC DNA]</scope>
    <source>
        <strain evidence="10">USBA 833</strain>
    </source>
</reference>
<dbReference type="Gene3D" id="3.20.20.80">
    <property type="entry name" value="Glycosidases"/>
    <property type="match status" value="1"/>
</dbReference>
<dbReference type="InterPro" id="IPR001579">
    <property type="entry name" value="Glyco_hydro_18_chit_AS"/>
</dbReference>
<dbReference type="SUPFAM" id="SSF54556">
    <property type="entry name" value="Chitinase insertion domain"/>
    <property type="match status" value="1"/>
</dbReference>
<evidence type="ECO:0000256" key="5">
    <source>
        <dbReference type="ARBA" id="ARBA00023295"/>
    </source>
</evidence>
<comment type="similarity">
    <text evidence="7">Belongs to the glycosyl hydrolase 18 family.</text>
</comment>
<accession>A0A1T4WFL2</accession>
<dbReference type="STRING" id="1147123.SAMN05443428_101142"/>
<dbReference type="EMBL" id="FUYH01000001">
    <property type="protein sequence ID" value="SKA76114.1"/>
    <property type="molecule type" value="Genomic_DNA"/>
</dbReference>
<comment type="catalytic activity">
    <reaction evidence="1">
        <text>Random endo-hydrolysis of N-acetyl-beta-D-glucosaminide (1-&gt;4)-beta-linkages in chitin and chitodextrins.</text>
        <dbReference type="EC" id="3.2.1.14"/>
    </reaction>
</comment>